<evidence type="ECO:0000256" key="6">
    <source>
        <dbReference type="SAM" id="MobiDB-lite"/>
    </source>
</evidence>
<dbReference type="GO" id="GO:0003729">
    <property type="term" value="F:mRNA binding"/>
    <property type="evidence" value="ECO:0007669"/>
    <property type="project" value="TreeGrafter"/>
</dbReference>
<name>A0A4S8QT98_9HELO</name>
<dbReference type="Pfam" id="PF00076">
    <property type="entry name" value="RRM_1"/>
    <property type="match status" value="1"/>
</dbReference>
<feature type="compositionally biased region" description="Low complexity" evidence="6">
    <location>
        <begin position="419"/>
        <end position="442"/>
    </location>
</feature>
<comment type="similarity">
    <text evidence="2">Belongs to the RENT3 family.</text>
</comment>
<dbReference type="InterPro" id="IPR005120">
    <property type="entry name" value="UPF3_dom"/>
</dbReference>
<dbReference type="Proteomes" id="UP000308671">
    <property type="component" value="Unassembled WGS sequence"/>
</dbReference>
<feature type="compositionally biased region" description="Low complexity" evidence="6">
    <location>
        <begin position="598"/>
        <end position="614"/>
    </location>
</feature>
<feature type="region of interest" description="Disordered" evidence="6">
    <location>
        <begin position="546"/>
        <end position="625"/>
    </location>
</feature>
<evidence type="ECO:0000313" key="8">
    <source>
        <dbReference type="EMBL" id="THV47072.1"/>
    </source>
</evidence>
<feature type="compositionally biased region" description="Low complexity" evidence="6">
    <location>
        <begin position="344"/>
        <end position="363"/>
    </location>
</feature>
<evidence type="ECO:0000256" key="5">
    <source>
        <dbReference type="PROSITE-ProRule" id="PRU00176"/>
    </source>
</evidence>
<proteinExistence type="inferred from homology"/>
<evidence type="ECO:0000313" key="9">
    <source>
        <dbReference type="Proteomes" id="UP000308671"/>
    </source>
</evidence>
<keyword evidence="4" id="KW-0539">Nucleus</keyword>
<dbReference type="GO" id="GO:0045727">
    <property type="term" value="P:positive regulation of translation"/>
    <property type="evidence" value="ECO:0007669"/>
    <property type="project" value="TreeGrafter"/>
</dbReference>
<evidence type="ECO:0000256" key="4">
    <source>
        <dbReference type="ARBA" id="ARBA00023242"/>
    </source>
</evidence>
<protein>
    <recommendedName>
        <fullName evidence="7">RRM domain-containing protein</fullName>
    </recommendedName>
</protein>
<reference evidence="8 9" key="1">
    <citation type="submission" date="2017-12" db="EMBL/GenBank/DDBJ databases">
        <title>Comparative genomics of Botrytis spp.</title>
        <authorList>
            <person name="Valero-Jimenez C.A."/>
            <person name="Tapia P."/>
            <person name="Veloso J."/>
            <person name="Silva-Moreno E."/>
            <person name="Staats M."/>
            <person name="Valdes J.H."/>
            <person name="Van Kan J.A.L."/>
        </authorList>
    </citation>
    <scope>NUCLEOTIDE SEQUENCE [LARGE SCALE GENOMIC DNA]</scope>
    <source>
        <strain evidence="8 9">MUCL435</strain>
    </source>
</reference>
<feature type="compositionally biased region" description="Polar residues" evidence="6">
    <location>
        <begin position="446"/>
        <end position="468"/>
    </location>
</feature>
<comment type="subcellular location">
    <subcellularLocation>
        <location evidence="1">Nucleus</location>
    </subcellularLocation>
</comment>
<dbReference type="PROSITE" id="PS50102">
    <property type="entry name" value="RRM"/>
    <property type="match status" value="1"/>
</dbReference>
<feature type="compositionally biased region" description="Gly residues" evidence="6">
    <location>
        <begin position="575"/>
        <end position="592"/>
    </location>
</feature>
<feature type="region of interest" description="Disordered" evidence="6">
    <location>
        <begin position="1"/>
        <end position="39"/>
    </location>
</feature>
<dbReference type="CDD" id="cd00590">
    <property type="entry name" value="RRM_SF"/>
    <property type="match status" value="1"/>
</dbReference>
<dbReference type="CDD" id="cd12455">
    <property type="entry name" value="RRM_like_Smg4_UPF3"/>
    <property type="match status" value="1"/>
</dbReference>
<dbReference type="PANTHER" id="PTHR13112:SF0">
    <property type="entry name" value="FI21285P1"/>
    <property type="match status" value="1"/>
</dbReference>
<feature type="compositionally biased region" description="Pro residues" evidence="6">
    <location>
        <begin position="556"/>
        <end position="570"/>
    </location>
</feature>
<feature type="compositionally biased region" description="Low complexity" evidence="6">
    <location>
        <begin position="26"/>
        <end position="39"/>
    </location>
</feature>
<dbReference type="GO" id="GO:0005737">
    <property type="term" value="C:cytoplasm"/>
    <property type="evidence" value="ECO:0007669"/>
    <property type="project" value="TreeGrafter"/>
</dbReference>
<dbReference type="GO" id="GO:0005730">
    <property type="term" value="C:nucleolus"/>
    <property type="evidence" value="ECO:0007669"/>
    <property type="project" value="TreeGrafter"/>
</dbReference>
<dbReference type="FunFam" id="3.30.70.330:FF:000637">
    <property type="entry name" value="Nonsense-mediated mRNA decay protein Upf3, putative"/>
    <property type="match status" value="1"/>
</dbReference>
<feature type="compositionally biased region" description="Polar residues" evidence="6">
    <location>
        <begin position="1"/>
        <end position="25"/>
    </location>
</feature>
<keyword evidence="5" id="KW-0694">RNA-binding</keyword>
<keyword evidence="9" id="KW-1185">Reference proteome</keyword>
<evidence type="ECO:0000256" key="2">
    <source>
        <dbReference type="ARBA" id="ARBA00005991"/>
    </source>
</evidence>
<dbReference type="Pfam" id="PF03467">
    <property type="entry name" value="Smg4_UPF3"/>
    <property type="match status" value="1"/>
</dbReference>
<feature type="compositionally biased region" description="Basic and acidic residues" evidence="6">
    <location>
        <begin position="202"/>
        <end position="228"/>
    </location>
</feature>
<dbReference type="InterPro" id="IPR035979">
    <property type="entry name" value="RBD_domain_sf"/>
</dbReference>
<dbReference type="AlphaFoldDB" id="A0A4S8QT98"/>
<dbReference type="OrthoDB" id="18087at2759"/>
<organism evidence="8 9">
    <name type="scientific">Botrytis galanthina</name>
    <dbReference type="NCBI Taxonomy" id="278940"/>
    <lineage>
        <taxon>Eukaryota</taxon>
        <taxon>Fungi</taxon>
        <taxon>Dikarya</taxon>
        <taxon>Ascomycota</taxon>
        <taxon>Pezizomycotina</taxon>
        <taxon>Leotiomycetes</taxon>
        <taxon>Helotiales</taxon>
        <taxon>Sclerotiniaceae</taxon>
        <taxon>Botrytis</taxon>
    </lineage>
</organism>
<feature type="compositionally biased region" description="Low complexity" evidence="6">
    <location>
        <begin position="389"/>
        <end position="407"/>
    </location>
</feature>
<sequence length="625" mass="65811">MATTAGSRNNTNGALSVTTTQTSGNSSKQSASKPASSKMKLIVRRLAPGLTETEFCSLLGDEWKAGQGKVDWFQYKSGKDSKDPSKPSRPSRAYLHLTNSDHLLPFSDAVRKSSFEDAKNTYTNSCLIGPPTVEFAPYSRVPAGLKRRTDARAGTIDQDPEFMAFLEGLANPVTTKEVGAEGEDPPTGKAEKVTVTPLVQFLKDKKANKTKESAAKAAKKQETSKSKTSEGSNSTGDGKKSNKDSKSDKVAATQEAVKILNREAGKRTAAASNSSAASASSQSSTDKNVPKLDTSKIPANERQAVVAAHVRMLRRDLGLNPSQAHRRIKRDTASAVKAESTEKPTTTSNNNASSPATPTTPTGPKVPPAQPSAQSGSRRSRRGNQNHNTESSTNRPSTTTTSAPTTPMVLLRKPDNQRPQQRPSTATSQPSSTPQIQSKPTPKVTPATSATVPSQQATSNRGSKAQVDVTSKISRQAFIKHANPSQGVTEPLLKEALEKFGKVSMVEIDKKKGFAYADFEDAEGLKKAMAANPVSVAQGTVHVMPRKGNIANPVPRAGPAPRAPAPPTANPAPRGGRGGTMGRRGGRNGGGRARVDIPVVDSPKSSSAADSSKSTPVTPAGSTPK</sequence>
<feature type="domain" description="RRM" evidence="7">
    <location>
        <begin position="475"/>
        <end position="541"/>
    </location>
</feature>
<dbReference type="PANTHER" id="PTHR13112">
    <property type="entry name" value="UPF3 REGULATOR OF NONSENSE TRANSCRIPTS-LIKE PROTEIN"/>
    <property type="match status" value="1"/>
</dbReference>
<comment type="caution">
    <text evidence="8">The sequence shown here is derived from an EMBL/GenBank/DDBJ whole genome shotgun (WGS) entry which is preliminary data.</text>
</comment>
<evidence type="ECO:0000256" key="3">
    <source>
        <dbReference type="ARBA" id="ARBA00023161"/>
    </source>
</evidence>
<dbReference type="Gene3D" id="3.30.70.330">
    <property type="match status" value="2"/>
</dbReference>
<accession>A0A4S8QT98</accession>
<feature type="compositionally biased region" description="Basic and acidic residues" evidence="6">
    <location>
        <begin position="237"/>
        <end position="249"/>
    </location>
</feature>
<keyword evidence="3" id="KW-0866">Nonsense-mediated mRNA decay</keyword>
<feature type="region of interest" description="Disordered" evidence="6">
    <location>
        <begin position="174"/>
        <end position="303"/>
    </location>
</feature>
<dbReference type="SMART" id="SM00360">
    <property type="entry name" value="RRM"/>
    <property type="match status" value="1"/>
</dbReference>
<dbReference type="GO" id="GO:0000184">
    <property type="term" value="P:nuclear-transcribed mRNA catabolic process, nonsense-mediated decay"/>
    <property type="evidence" value="ECO:0007669"/>
    <property type="project" value="UniProtKB-KW"/>
</dbReference>
<dbReference type="InterPro" id="IPR039722">
    <property type="entry name" value="Upf3"/>
</dbReference>
<feature type="region of interest" description="Disordered" evidence="6">
    <location>
        <begin position="316"/>
        <end position="468"/>
    </location>
</feature>
<evidence type="ECO:0000259" key="7">
    <source>
        <dbReference type="PROSITE" id="PS50102"/>
    </source>
</evidence>
<evidence type="ECO:0000256" key="1">
    <source>
        <dbReference type="ARBA" id="ARBA00004123"/>
    </source>
</evidence>
<feature type="compositionally biased region" description="Low complexity" evidence="6">
    <location>
        <begin position="269"/>
        <end position="284"/>
    </location>
</feature>
<dbReference type="EMBL" id="PQXL01000337">
    <property type="protein sequence ID" value="THV47072.1"/>
    <property type="molecule type" value="Genomic_DNA"/>
</dbReference>
<dbReference type="SUPFAM" id="SSF54928">
    <property type="entry name" value="RNA-binding domain, RBD"/>
    <property type="match status" value="2"/>
</dbReference>
<gene>
    <name evidence="8" type="ORF">BGAL_0337g00060</name>
</gene>
<dbReference type="InterPro" id="IPR000504">
    <property type="entry name" value="RRM_dom"/>
</dbReference>
<dbReference type="InterPro" id="IPR012677">
    <property type="entry name" value="Nucleotide-bd_a/b_plait_sf"/>
</dbReference>
<feature type="compositionally biased region" description="Polar residues" evidence="6">
    <location>
        <begin position="615"/>
        <end position="625"/>
    </location>
</feature>